<evidence type="ECO:0000256" key="1">
    <source>
        <dbReference type="SAM" id="Phobius"/>
    </source>
</evidence>
<keyword evidence="1" id="KW-1133">Transmembrane helix</keyword>
<dbReference type="EMBL" id="MK814671">
    <property type="protein sequence ID" value="QCI06981.1"/>
    <property type="molecule type" value="Genomic_DNA"/>
</dbReference>
<organism evidence="2">
    <name type="scientific">Haraldiophyllum bonnemaisonii</name>
    <dbReference type="NCBI Taxonomy" id="167977"/>
    <lineage>
        <taxon>Eukaryota</taxon>
        <taxon>Rhodophyta</taxon>
        <taxon>Florideophyceae</taxon>
        <taxon>Rhodymeniophycidae</taxon>
        <taxon>Ceramiales</taxon>
        <taxon>Delesseriaceae</taxon>
        <taxon>Haraldiophyllum</taxon>
    </lineage>
</organism>
<feature type="transmembrane region" description="Helical" evidence="1">
    <location>
        <begin position="38"/>
        <end position="65"/>
    </location>
</feature>
<accession>A0A4D6WWB7</accession>
<proteinExistence type="predicted"/>
<name>A0A4D6WWB7_9FLOR</name>
<protein>
    <submittedName>
        <fullName evidence="2">Thiol:disulfide interchange protein</fullName>
    </submittedName>
</protein>
<evidence type="ECO:0000313" key="2">
    <source>
        <dbReference type="EMBL" id="QCI06981.1"/>
    </source>
</evidence>
<keyword evidence="1" id="KW-0472">Membrane</keyword>
<dbReference type="AlphaFoldDB" id="A0A4D6WWB7"/>
<sequence length="71" mass="7965">MLNISYLYDQYEVLLYTIQQTISSIISLQSNIFSPLTIILIFLSGLLTSLNPCFISVLPLSVSYITTSSKK</sequence>
<reference evidence="2" key="2">
    <citation type="submission" date="2019-04" db="EMBL/GenBank/DDBJ databases">
        <authorList>
            <person name="Pasella M."/>
        </authorList>
    </citation>
    <scope>NUCLEOTIDE SEQUENCE</scope>
    <source>
        <strain evidence="2">15261_2</strain>
    </source>
</reference>
<reference evidence="2" key="1">
    <citation type="journal article" date="2019" name="Mol. Phylogenet. Evol.">
        <title>Morphological evolution and classification of the red algal order Ceramiales inferred using plastid phylogenomics.</title>
        <authorList>
            <person name="Diaz-Tapia P."/>
            <person name="Pasella M.M."/>
            <person name="Verbruggen H."/>
            <person name="Maggs C.A."/>
        </authorList>
    </citation>
    <scope>NUCLEOTIDE SEQUENCE</scope>
    <source>
        <strain evidence="2">15261_2</strain>
    </source>
</reference>
<keyword evidence="1" id="KW-0812">Transmembrane</keyword>
<keyword evidence="2" id="KW-0934">Plastid</keyword>
<gene>
    <name evidence="2" type="primary">dsbD</name>
</gene>
<geneLocation type="plastid" evidence="2"/>